<keyword evidence="1" id="KW-1133">Transmembrane helix</keyword>
<dbReference type="Proteomes" id="UP000649604">
    <property type="component" value="Unassembled WGS sequence"/>
</dbReference>
<feature type="transmembrane region" description="Helical" evidence="1">
    <location>
        <begin position="71"/>
        <end position="92"/>
    </location>
</feature>
<feature type="transmembrane region" description="Helical" evidence="1">
    <location>
        <begin position="149"/>
        <end position="167"/>
    </location>
</feature>
<name>A0A9D5Q882_9BACT</name>
<dbReference type="AlphaFoldDB" id="A0A9D5Q882"/>
<accession>A0A9D5Q882</accession>
<protein>
    <submittedName>
        <fullName evidence="2">Uncharacterized protein</fullName>
    </submittedName>
</protein>
<feature type="transmembrane region" description="Helical" evidence="1">
    <location>
        <begin position="202"/>
        <end position="221"/>
    </location>
</feature>
<evidence type="ECO:0000256" key="1">
    <source>
        <dbReference type="SAM" id="Phobius"/>
    </source>
</evidence>
<reference evidence="2" key="1">
    <citation type="submission" date="2019-11" db="EMBL/GenBank/DDBJ databases">
        <title>Microbial mats filling the niche in hypersaline microbial mats.</title>
        <authorList>
            <person name="Wong H.L."/>
            <person name="Macleod F.I."/>
            <person name="White R.A. III"/>
            <person name="Burns B.P."/>
        </authorList>
    </citation>
    <scope>NUCLEOTIDE SEQUENCE</scope>
    <source>
        <strain evidence="2">Rbin_158</strain>
    </source>
</reference>
<evidence type="ECO:0000313" key="2">
    <source>
        <dbReference type="EMBL" id="MBD3327208.1"/>
    </source>
</evidence>
<keyword evidence="1" id="KW-0812">Transmembrane</keyword>
<proteinExistence type="predicted"/>
<feature type="transmembrane region" description="Helical" evidence="1">
    <location>
        <begin position="174"/>
        <end position="190"/>
    </location>
</feature>
<feature type="transmembrane region" description="Helical" evidence="1">
    <location>
        <begin position="40"/>
        <end position="59"/>
    </location>
</feature>
<organism evidence="2 3">
    <name type="scientific">candidate division KSB3 bacterium</name>
    <dbReference type="NCBI Taxonomy" id="2044937"/>
    <lineage>
        <taxon>Bacteria</taxon>
        <taxon>candidate division KSB3</taxon>
    </lineage>
</organism>
<evidence type="ECO:0000313" key="3">
    <source>
        <dbReference type="Proteomes" id="UP000649604"/>
    </source>
</evidence>
<comment type="caution">
    <text evidence="2">The sequence shown here is derived from an EMBL/GenBank/DDBJ whole genome shotgun (WGS) entry which is preliminary data.</text>
</comment>
<keyword evidence="1" id="KW-0472">Membrane</keyword>
<feature type="transmembrane region" description="Helical" evidence="1">
    <location>
        <begin position="124"/>
        <end position="143"/>
    </location>
</feature>
<gene>
    <name evidence="2" type="ORF">GF339_21660</name>
</gene>
<dbReference type="EMBL" id="WJJP01000705">
    <property type="protein sequence ID" value="MBD3327208.1"/>
    <property type="molecule type" value="Genomic_DNA"/>
</dbReference>
<sequence length="228" mass="25619">MTQAQQTKNRPSRGQRILRRLDRYIPSEDTKLAAWIRRGILAWQVVKGGLVLGGILILLRSAQVISSAYEAVPPLLLKGMTGIALYFFPFFVELITTSLLYLWQPIVVYMLMMLLISSTVWRKFWCLVGVAGFFLLFVAAYEASTWQEYRLLPLLLLQGYMFMLWLLPREAWNVVGLLISGALGLVILLAPDLPTSFDDFGMAGAVAAFFLGYVNAVASLVQRAAHRL</sequence>